<dbReference type="PANTHER" id="PTHR11590:SF40">
    <property type="entry name" value="HEMOCYTE PROTEIN-GLUTAMINE GAMMA-GLUTAMYLTRANSFERASE-LIKE PROTEIN"/>
    <property type="match status" value="1"/>
</dbReference>
<gene>
    <name evidence="1" type="ORF">DPMN_174619</name>
</gene>
<reference evidence="1" key="2">
    <citation type="submission" date="2020-11" db="EMBL/GenBank/DDBJ databases">
        <authorList>
            <person name="McCartney M.A."/>
            <person name="Auch B."/>
            <person name="Kono T."/>
            <person name="Mallez S."/>
            <person name="Becker A."/>
            <person name="Gohl D.M."/>
            <person name="Silverstein K.A.T."/>
            <person name="Koren S."/>
            <person name="Bechman K.B."/>
            <person name="Herman A."/>
            <person name="Abrahante J.E."/>
            <person name="Garbe J."/>
        </authorList>
    </citation>
    <scope>NUCLEOTIDE SEQUENCE</scope>
    <source>
        <strain evidence="1">Duluth1</strain>
        <tissue evidence="1">Whole animal</tissue>
    </source>
</reference>
<comment type="caution">
    <text evidence="1">The sequence shown here is derived from an EMBL/GenBank/DDBJ whole genome shotgun (WGS) entry which is preliminary data.</text>
</comment>
<name>A0A9D4E6M5_DREPO</name>
<dbReference type="Gene3D" id="3.90.260.10">
    <property type="entry name" value="Transglutaminase-like"/>
    <property type="match status" value="1"/>
</dbReference>
<reference evidence="1" key="1">
    <citation type="journal article" date="2019" name="bioRxiv">
        <title>The Genome of the Zebra Mussel, Dreissena polymorpha: A Resource for Invasive Species Research.</title>
        <authorList>
            <person name="McCartney M.A."/>
            <person name="Auch B."/>
            <person name="Kono T."/>
            <person name="Mallez S."/>
            <person name="Zhang Y."/>
            <person name="Obille A."/>
            <person name="Becker A."/>
            <person name="Abrahante J.E."/>
            <person name="Garbe J."/>
            <person name="Badalamenti J.P."/>
            <person name="Herman A."/>
            <person name="Mangelson H."/>
            <person name="Liachko I."/>
            <person name="Sullivan S."/>
            <person name="Sone E.D."/>
            <person name="Koren S."/>
            <person name="Silverstein K.A.T."/>
            <person name="Beckman K.B."/>
            <person name="Gohl D.M."/>
        </authorList>
    </citation>
    <scope>NUCLEOTIDE SEQUENCE</scope>
    <source>
        <strain evidence="1">Duluth1</strain>
        <tissue evidence="1">Whole animal</tissue>
    </source>
</reference>
<dbReference type="InterPro" id="IPR050779">
    <property type="entry name" value="Transglutaminase"/>
</dbReference>
<proteinExistence type="predicted"/>
<dbReference type="AlphaFoldDB" id="A0A9D4E6M5"/>
<accession>A0A9D4E6M5</accession>
<dbReference type="SUPFAM" id="SSF54001">
    <property type="entry name" value="Cysteine proteinases"/>
    <property type="match status" value="1"/>
</dbReference>
<evidence type="ECO:0000313" key="1">
    <source>
        <dbReference type="EMBL" id="KAH3773261.1"/>
    </source>
</evidence>
<dbReference type="PANTHER" id="PTHR11590">
    <property type="entry name" value="PROTEIN-GLUTAMINE GAMMA-GLUTAMYLTRANSFERASE"/>
    <property type="match status" value="1"/>
</dbReference>
<dbReference type="GO" id="GO:0003810">
    <property type="term" value="F:protein-glutamine gamma-glutamyltransferase activity"/>
    <property type="evidence" value="ECO:0007669"/>
    <property type="project" value="TreeGrafter"/>
</dbReference>
<sequence length="51" mass="5582">MVGDWSGCYDNGRPPLSWVGSVAILRQYMKSGFPVKYGQCYAFAGVVTTSM</sequence>
<protein>
    <submittedName>
        <fullName evidence="1">Uncharacterized protein</fullName>
    </submittedName>
</protein>
<dbReference type="Proteomes" id="UP000828390">
    <property type="component" value="Unassembled WGS sequence"/>
</dbReference>
<evidence type="ECO:0000313" key="2">
    <source>
        <dbReference type="Proteomes" id="UP000828390"/>
    </source>
</evidence>
<dbReference type="InterPro" id="IPR036985">
    <property type="entry name" value="Transglutaminase-like_sf"/>
</dbReference>
<dbReference type="EMBL" id="JAIWYP010000009">
    <property type="protein sequence ID" value="KAH3773261.1"/>
    <property type="molecule type" value="Genomic_DNA"/>
</dbReference>
<dbReference type="InterPro" id="IPR038765">
    <property type="entry name" value="Papain-like_cys_pep_sf"/>
</dbReference>
<organism evidence="1 2">
    <name type="scientific">Dreissena polymorpha</name>
    <name type="common">Zebra mussel</name>
    <name type="synonym">Mytilus polymorpha</name>
    <dbReference type="NCBI Taxonomy" id="45954"/>
    <lineage>
        <taxon>Eukaryota</taxon>
        <taxon>Metazoa</taxon>
        <taxon>Spiralia</taxon>
        <taxon>Lophotrochozoa</taxon>
        <taxon>Mollusca</taxon>
        <taxon>Bivalvia</taxon>
        <taxon>Autobranchia</taxon>
        <taxon>Heteroconchia</taxon>
        <taxon>Euheterodonta</taxon>
        <taxon>Imparidentia</taxon>
        <taxon>Neoheterodontei</taxon>
        <taxon>Myida</taxon>
        <taxon>Dreissenoidea</taxon>
        <taxon>Dreissenidae</taxon>
        <taxon>Dreissena</taxon>
    </lineage>
</organism>
<keyword evidence="2" id="KW-1185">Reference proteome</keyword>